<reference evidence="1" key="1">
    <citation type="submission" date="2021-01" db="EMBL/GenBank/DDBJ databases">
        <authorList>
            <person name="Sun Q."/>
        </authorList>
    </citation>
    <scope>NUCLEOTIDE SEQUENCE</scope>
    <source>
        <strain evidence="1">YIM B02566</strain>
    </source>
</reference>
<proteinExistence type="predicted"/>
<dbReference type="EMBL" id="JAENHL010000008">
    <property type="protein sequence ID" value="MBK1870963.1"/>
    <property type="molecule type" value="Genomic_DNA"/>
</dbReference>
<sequence>MLLVFDTSLAACSAAAYDMAAGRVLASRFVMMERGHADALAPMIKQVMDEAGIAFRDLTRIGVTLGPGTFTGVRTGIAMARGLALALDVRIASLDTLTAIAANAGSDKTPLVIAADARRDEIYFLRATGEAPMVLPVAEAARRLPEGRSFVLGTGAEALIAAAPEGRLIRLSQGEMPDAKNFARLCATRPLSELAPEPLYLRPPDAKPQHQVAADTAAVTLRPASVNEAPVLAAMHAECFDNAWSATEFAKLMAMPGALSFVAIDGGEPVAFLLARQAAGEAEILSIGTRPFARRRGIAKKLMSHLAAELRQAGLAQLFIEVAAGNDAARALYAEQKFAVTGRRKAYYEKPGGKREDAIVMMKALDA</sequence>
<dbReference type="Proteomes" id="UP000616151">
    <property type="component" value="Unassembled WGS sequence"/>
</dbReference>
<comment type="caution">
    <text evidence="1">The sequence shown here is derived from an EMBL/GenBank/DDBJ whole genome shotgun (WGS) entry which is preliminary data.</text>
</comment>
<evidence type="ECO:0000313" key="1">
    <source>
        <dbReference type="EMBL" id="MBK1870963.1"/>
    </source>
</evidence>
<protein>
    <submittedName>
        <fullName evidence="1">tRNA (Adenosine(37)-N6)-threonylcarbamoyltransferase complex dimerization subunit type 1 TsaB</fullName>
    </submittedName>
</protein>
<keyword evidence="2" id="KW-1185">Reference proteome</keyword>
<evidence type="ECO:0000313" key="2">
    <source>
        <dbReference type="Proteomes" id="UP000616151"/>
    </source>
</evidence>
<accession>A0ACC5REC3</accession>
<name>A0ACC5REC3_9HYPH</name>
<organism evidence="1 2">
    <name type="scientific">Taklimakanibacter albus</name>
    <dbReference type="NCBI Taxonomy" id="2800327"/>
    <lineage>
        <taxon>Bacteria</taxon>
        <taxon>Pseudomonadati</taxon>
        <taxon>Pseudomonadota</taxon>
        <taxon>Alphaproteobacteria</taxon>
        <taxon>Hyphomicrobiales</taxon>
        <taxon>Aestuariivirgaceae</taxon>
        <taxon>Taklimakanibacter</taxon>
    </lineage>
</organism>
<gene>
    <name evidence="1" type="primary">tsaB</name>
    <name evidence="1" type="ORF">JHL16_31650</name>
</gene>